<dbReference type="SMART" id="SM00346">
    <property type="entry name" value="HTH_ICLR"/>
    <property type="match status" value="1"/>
</dbReference>
<protein>
    <submittedName>
        <fullName evidence="6">Transcriptional regulator</fullName>
    </submittedName>
</protein>
<proteinExistence type="predicted"/>
<dbReference type="InterPro" id="IPR005471">
    <property type="entry name" value="Tscrpt_reg_IclR_N"/>
</dbReference>
<name>A0A2K8KLB6_9RHOB</name>
<evidence type="ECO:0000313" key="6">
    <source>
        <dbReference type="EMBL" id="ATX67968.1"/>
    </source>
</evidence>
<keyword evidence="2" id="KW-0238">DNA-binding</keyword>
<dbReference type="PANTHER" id="PTHR30136:SF39">
    <property type="entry name" value="TRANSCRIPTIONAL REGULATORY PROTEIN"/>
    <property type="match status" value="1"/>
</dbReference>
<dbReference type="OrthoDB" id="9807558at2"/>
<dbReference type="GO" id="GO:0045892">
    <property type="term" value="P:negative regulation of DNA-templated transcription"/>
    <property type="evidence" value="ECO:0007669"/>
    <property type="project" value="TreeGrafter"/>
</dbReference>
<gene>
    <name evidence="6" type="ORF">BG454_16035</name>
</gene>
<dbReference type="Gene3D" id="3.30.450.40">
    <property type="match status" value="1"/>
</dbReference>
<dbReference type="InterPro" id="IPR036388">
    <property type="entry name" value="WH-like_DNA-bd_sf"/>
</dbReference>
<sequence>MVHIMKLDPAESAMGAQSVDRALALLALIGRQSAAGISLSGLVSISKLNKATVRRLVLALMRAGLVEQDAGSRTYHLGEDAYLLGLLAQGRHGLLSQAMEQVQRLARDTGDAAFISVRRGLHSVCLHREDGAHPIRTYALMPGAHHPLGVGAGSLAMLAALPDSEVEAVIAANSSELTSNYPLLTPDALRAQLAQTREAGIALNPGLIFEDSWGLGVALHGPDGQLVGALSIAAVESRMRPPRRVELEQKLRETARAIEARLTRSQQKKTT</sequence>
<evidence type="ECO:0000259" key="4">
    <source>
        <dbReference type="PROSITE" id="PS51077"/>
    </source>
</evidence>
<reference evidence="6 7" key="1">
    <citation type="submission" date="2017-11" db="EMBL/GenBank/DDBJ databases">
        <title>Revised Sequence and Annotation of the Rhodobaca barguzinensis strain alga05 Genome.</title>
        <authorList>
            <person name="Kopejtka K."/>
            <person name="Tomasch J.M."/>
            <person name="Bunk B."/>
            <person name="Koblizek M."/>
        </authorList>
    </citation>
    <scope>NUCLEOTIDE SEQUENCE [LARGE SCALE GENOMIC DNA]</scope>
    <source>
        <strain evidence="7">alga05</strain>
    </source>
</reference>
<dbReference type="PROSITE" id="PS51078">
    <property type="entry name" value="ICLR_ED"/>
    <property type="match status" value="1"/>
</dbReference>
<dbReference type="KEGG" id="rbg:BG454_16035"/>
<dbReference type="Proteomes" id="UP000228948">
    <property type="component" value="Chromosome"/>
</dbReference>
<evidence type="ECO:0000259" key="5">
    <source>
        <dbReference type="PROSITE" id="PS51078"/>
    </source>
</evidence>
<dbReference type="GO" id="GO:0003677">
    <property type="term" value="F:DNA binding"/>
    <property type="evidence" value="ECO:0007669"/>
    <property type="project" value="UniProtKB-KW"/>
</dbReference>
<feature type="domain" description="IclR-ED" evidence="5">
    <location>
        <begin position="80"/>
        <end position="264"/>
    </location>
</feature>
<dbReference type="Pfam" id="PF01614">
    <property type="entry name" value="IclR_C"/>
    <property type="match status" value="1"/>
</dbReference>
<evidence type="ECO:0000256" key="3">
    <source>
        <dbReference type="ARBA" id="ARBA00023163"/>
    </source>
</evidence>
<dbReference type="GO" id="GO:0003700">
    <property type="term" value="F:DNA-binding transcription factor activity"/>
    <property type="evidence" value="ECO:0007669"/>
    <property type="project" value="TreeGrafter"/>
</dbReference>
<dbReference type="PANTHER" id="PTHR30136">
    <property type="entry name" value="HELIX-TURN-HELIX TRANSCRIPTIONAL REGULATOR, ICLR FAMILY"/>
    <property type="match status" value="1"/>
</dbReference>
<dbReference type="InterPro" id="IPR036390">
    <property type="entry name" value="WH_DNA-bd_sf"/>
</dbReference>
<keyword evidence="7" id="KW-1185">Reference proteome</keyword>
<evidence type="ECO:0000313" key="7">
    <source>
        <dbReference type="Proteomes" id="UP000228948"/>
    </source>
</evidence>
<keyword evidence="1" id="KW-0805">Transcription regulation</keyword>
<evidence type="ECO:0000256" key="1">
    <source>
        <dbReference type="ARBA" id="ARBA00023015"/>
    </source>
</evidence>
<dbReference type="STRING" id="441209.GCA_001870665_02989"/>
<dbReference type="AlphaFoldDB" id="A0A2K8KLB6"/>
<dbReference type="EMBL" id="CP024899">
    <property type="protein sequence ID" value="ATX67968.1"/>
    <property type="molecule type" value="Genomic_DNA"/>
</dbReference>
<evidence type="ECO:0000256" key="2">
    <source>
        <dbReference type="ARBA" id="ARBA00023125"/>
    </source>
</evidence>
<dbReference type="Pfam" id="PF09339">
    <property type="entry name" value="HTH_IclR"/>
    <property type="match status" value="1"/>
</dbReference>
<accession>A0A2K8KLB6</accession>
<dbReference type="SUPFAM" id="SSF46785">
    <property type="entry name" value="Winged helix' DNA-binding domain"/>
    <property type="match status" value="1"/>
</dbReference>
<keyword evidence="3" id="KW-0804">Transcription</keyword>
<dbReference type="Gene3D" id="1.10.10.10">
    <property type="entry name" value="Winged helix-like DNA-binding domain superfamily/Winged helix DNA-binding domain"/>
    <property type="match status" value="1"/>
</dbReference>
<feature type="domain" description="HTH iclR-type" evidence="4">
    <location>
        <begin position="16"/>
        <end position="79"/>
    </location>
</feature>
<dbReference type="InterPro" id="IPR050707">
    <property type="entry name" value="HTH_MetabolicPath_Reg"/>
</dbReference>
<dbReference type="InterPro" id="IPR014757">
    <property type="entry name" value="Tscrpt_reg_IclR_C"/>
</dbReference>
<dbReference type="SUPFAM" id="SSF55781">
    <property type="entry name" value="GAF domain-like"/>
    <property type="match status" value="1"/>
</dbReference>
<dbReference type="InterPro" id="IPR029016">
    <property type="entry name" value="GAF-like_dom_sf"/>
</dbReference>
<organism evidence="6 7">
    <name type="scientific">Roseinatronobacter bogoriensis subsp. barguzinensis</name>
    <dbReference type="NCBI Taxonomy" id="441209"/>
    <lineage>
        <taxon>Bacteria</taxon>
        <taxon>Pseudomonadati</taxon>
        <taxon>Pseudomonadota</taxon>
        <taxon>Alphaproteobacteria</taxon>
        <taxon>Rhodobacterales</taxon>
        <taxon>Paracoccaceae</taxon>
        <taxon>Roseinatronobacter</taxon>
    </lineage>
</organism>
<dbReference type="PROSITE" id="PS51077">
    <property type="entry name" value="HTH_ICLR"/>
    <property type="match status" value="1"/>
</dbReference>